<dbReference type="RefSeq" id="WP_213167850.1">
    <property type="nucleotide sequence ID" value="NZ_CP058559.1"/>
</dbReference>
<dbReference type="KEGG" id="acae:HYG86_05110"/>
<gene>
    <name evidence="2" type="ORF">HYG86_05110</name>
</gene>
<accession>A0A7G9W681</accession>
<dbReference type="GO" id="GO:0016491">
    <property type="term" value="F:oxidoreductase activity"/>
    <property type="evidence" value="ECO:0007669"/>
    <property type="project" value="InterPro"/>
</dbReference>
<dbReference type="InterPro" id="IPR005025">
    <property type="entry name" value="FMN_Rdtase-like_dom"/>
</dbReference>
<dbReference type="SUPFAM" id="SSF52218">
    <property type="entry name" value="Flavoproteins"/>
    <property type="match status" value="1"/>
</dbReference>
<dbReference type="InterPro" id="IPR029039">
    <property type="entry name" value="Flavoprotein-like_sf"/>
</dbReference>
<dbReference type="InterPro" id="IPR050104">
    <property type="entry name" value="FMN-dep_NADH:Q_OxRdtase_AzoR1"/>
</dbReference>
<feature type="domain" description="NADPH-dependent FMN reductase-like" evidence="1">
    <location>
        <begin position="1"/>
        <end position="147"/>
    </location>
</feature>
<evidence type="ECO:0000259" key="1">
    <source>
        <dbReference type="Pfam" id="PF03358"/>
    </source>
</evidence>
<evidence type="ECO:0000313" key="2">
    <source>
        <dbReference type="EMBL" id="QNO14193.1"/>
    </source>
</evidence>
<dbReference type="Gene3D" id="3.40.50.360">
    <property type="match status" value="1"/>
</dbReference>
<dbReference type="PANTHER" id="PTHR43741:SF4">
    <property type="entry name" value="FMN-DEPENDENT NADH:QUINONE OXIDOREDUCTASE"/>
    <property type="match status" value="1"/>
</dbReference>
<name>A0A7G9W681_ALKCA</name>
<reference evidence="2 3" key="1">
    <citation type="submission" date="2020-07" db="EMBL/GenBank/DDBJ databases">
        <title>Alkalicella. sp. LB2 genome.</title>
        <authorList>
            <person name="Postec A."/>
            <person name="Quemeneur M."/>
        </authorList>
    </citation>
    <scope>NUCLEOTIDE SEQUENCE [LARGE SCALE GENOMIC DNA]</scope>
    <source>
        <strain evidence="2 3">LB2</strain>
    </source>
</reference>
<sequence length="230" mass="26195">MKVAIIYGNCRKGSTYNCVKIVKETLSKQGDFEFQEIWLQKDLPDHCLGCFNCILKGEEYCPHVEKVAPIVDTLVKVDGIILASPVYGLDVSGAMKTFIDHLCFMWMPHRPKEEMFSKIGLVISTAAGTGTKRANKSMNLALDYMGVKRTYSFGANVAASKWEDINHKKRVRMERDLASLGKKYHTSLVKRVNMKDRLFTKGVFIMMKKMIAGYEDGNVDKEYWKSKGWL</sequence>
<dbReference type="EMBL" id="CP058559">
    <property type="protein sequence ID" value="QNO14193.1"/>
    <property type="molecule type" value="Genomic_DNA"/>
</dbReference>
<dbReference type="AlphaFoldDB" id="A0A7G9W681"/>
<protein>
    <submittedName>
        <fullName evidence="2">NAD(P)H-dependent oxidoreductase</fullName>
    </submittedName>
</protein>
<dbReference type="Proteomes" id="UP000516160">
    <property type="component" value="Chromosome"/>
</dbReference>
<keyword evidence="3" id="KW-1185">Reference proteome</keyword>
<dbReference type="PANTHER" id="PTHR43741">
    <property type="entry name" value="FMN-DEPENDENT NADH-AZOREDUCTASE 1"/>
    <property type="match status" value="1"/>
</dbReference>
<evidence type="ECO:0000313" key="3">
    <source>
        <dbReference type="Proteomes" id="UP000516160"/>
    </source>
</evidence>
<organism evidence="2 3">
    <name type="scientific">Alkalicella caledoniensis</name>
    <dbReference type="NCBI Taxonomy" id="2731377"/>
    <lineage>
        <taxon>Bacteria</taxon>
        <taxon>Bacillati</taxon>
        <taxon>Bacillota</taxon>
        <taxon>Clostridia</taxon>
        <taxon>Eubacteriales</taxon>
        <taxon>Proteinivoracaceae</taxon>
        <taxon>Alkalicella</taxon>
    </lineage>
</organism>
<dbReference type="Pfam" id="PF03358">
    <property type="entry name" value="FMN_red"/>
    <property type="match status" value="1"/>
</dbReference>
<proteinExistence type="predicted"/>